<dbReference type="EMBL" id="BMFT01000001">
    <property type="protein sequence ID" value="GGH23487.1"/>
    <property type="molecule type" value="Genomic_DNA"/>
</dbReference>
<dbReference type="RefSeq" id="WP_188538722.1">
    <property type="nucleotide sequence ID" value="NZ_BMFT01000001.1"/>
</dbReference>
<organism evidence="7 8">
    <name type="scientific">Paenibacillus segetis</name>
    <dbReference type="NCBI Taxonomy" id="1325360"/>
    <lineage>
        <taxon>Bacteria</taxon>
        <taxon>Bacillati</taxon>
        <taxon>Bacillota</taxon>
        <taxon>Bacilli</taxon>
        <taxon>Bacillales</taxon>
        <taxon>Paenibacillaceae</taxon>
        <taxon>Paenibacillus</taxon>
    </lineage>
</organism>
<dbReference type="PANTHER" id="PTHR43077:SF10">
    <property type="entry name" value="TRANSPORT PERMEASE PROTEIN"/>
    <property type="match status" value="1"/>
</dbReference>
<name>A0ABQ1YGH0_9BACL</name>
<keyword evidence="2 5" id="KW-0812">Transmembrane</keyword>
<feature type="transmembrane region" description="Helical" evidence="5">
    <location>
        <begin position="299"/>
        <end position="317"/>
    </location>
</feature>
<evidence type="ECO:0000256" key="4">
    <source>
        <dbReference type="ARBA" id="ARBA00023136"/>
    </source>
</evidence>
<feature type="transmembrane region" description="Helical" evidence="5">
    <location>
        <begin position="134"/>
        <end position="153"/>
    </location>
</feature>
<gene>
    <name evidence="7" type="ORF">GCM10008013_22620</name>
</gene>
<comment type="subcellular location">
    <subcellularLocation>
        <location evidence="1">Membrane</location>
        <topology evidence="1">Multi-pass membrane protein</topology>
    </subcellularLocation>
</comment>
<dbReference type="InterPro" id="IPR051328">
    <property type="entry name" value="T7SS_ABC-Transporter"/>
</dbReference>
<proteinExistence type="predicted"/>
<dbReference type="Pfam" id="PF12698">
    <property type="entry name" value="ABC2_membrane_3"/>
    <property type="match status" value="1"/>
</dbReference>
<reference evidence="8" key="1">
    <citation type="journal article" date="2019" name="Int. J. Syst. Evol. Microbiol.">
        <title>The Global Catalogue of Microorganisms (GCM) 10K type strain sequencing project: providing services to taxonomists for standard genome sequencing and annotation.</title>
        <authorList>
            <consortium name="The Broad Institute Genomics Platform"/>
            <consortium name="The Broad Institute Genome Sequencing Center for Infectious Disease"/>
            <person name="Wu L."/>
            <person name="Ma J."/>
        </authorList>
    </citation>
    <scope>NUCLEOTIDE SEQUENCE [LARGE SCALE GENOMIC DNA]</scope>
    <source>
        <strain evidence="8">CGMCC 1.12769</strain>
    </source>
</reference>
<evidence type="ECO:0000256" key="3">
    <source>
        <dbReference type="ARBA" id="ARBA00022989"/>
    </source>
</evidence>
<evidence type="ECO:0000256" key="2">
    <source>
        <dbReference type="ARBA" id="ARBA00022692"/>
    </source>
</evidence>
<keyword evidence="4 5" id="KW-0472">Membrane</keyword>
<evidence type="ECO:0000313" key="7">
    <source>
        <dbReference type="EMBL" id="GGH23487.1"/>
    </source>
</evidence>
<feature type="domain" description="ABC-2 type transporter transmembrane" evidence="6">
    <location>
        <begin position="129"/>
        <end position="313"/>
    </location>
</feature>
<feature type="transmembrane region" description="Helical" evidence="5">
    <location>
        <begin position="20"/>
        <end position="39"/>
    </location>
</feature>
<keyword evidence="3 5" id="KW-1133">Transmembrane helix</keyword>
<dbReference type="Proteomes" id="UP000659344">
    <property type="component" value="Unassembled WGS sequence"/>
</dbReference>
<feature type="transmembrane region" description="Helical" evidence="5">
    <location>
        <begin position="239"/>
        <end position="260"/>
    </location>
</feature>
<feature type="transmembrane region" description="Helical" evidence="5">
    <location>
        <begin position="174"/>
        <end position="195"/>
    </location>
</feature>
<dbReference type="InterPro" id="IPR013525">
    <property type="entry name" value="ABC2_TM"/>
</dbReference>
<sequence>MNVIQLFKNNFNRVLSKKAFIVIVAILPLMIGIAVLFSGESNTKAHIALVSDHAPNMTQNDKLQIKVMNEKPAKSSLLLGKYTAIVEEKSDGSYEITTLKSEEEKEKIESFFDPSKVVESNQSDITKRGVGANILGFILMIILMQGVALITLFPEDRILRTFRRVLTAPVSEGTYLFVQGIFTFICLYIPAYLALVVTKGVFGVDIGYSYGMLAILMVIVCALSTALALFIASTLESNMSLVSSGIYIITSILAGCFYSFTEKNKVLDTIFSIFPQKEYMTLIEGVEKGNGIFEFKGQLTYILIWIVGLWFLGSLITKRKMKKGIY</sequence>
<evidence type="ECO:0000259" key="6">
    <source>
        <dbReference type="Pfam" id="PF12698"/>
    </source>
</evidence>
<feature type="transmembrane region" description="Helical" evidence="5">
    <location>
        <begin position="207"/>
        <end position="232"/>
    </location>
</feature>
<protein>
    <recommendedName>
        <fullName evidence="6">ABC-2 type transporter transmembrane domain-containing protein</fullName>
    </recommendedName>
</protein>
<dbReference type="PANTHER" id="PTHR43077">
    <property type="entry name" value="TRANSPORT PERMEASE YVFS-RELATED"/>
    <property type="match status" value="1"/>
</dbReference>
<evidence type="ECO:0000256" key="5">
    <source>
        <dbReference type="SAM" id="Phobius"/>
    </source>
</evidence>
<keyword evidence="8" id="KW-1185">Reference proteome</keyword>
<comment type="caution">
    <text evidence="7">The sequence shown here is derived from an EMBL/GenBank/DDBJ whole genome shotgun (WGS) entry which is preliminary data.</text>
</comment>
<evidence type="ECO:0000313" key="8">
    <source>
        <dbReference type="Proteomes" id="UP000659344"/>
    </source>
</evidence>
<accession>A0ABQ1YGH0</accession>
<evidence type="ECO:0000256" key="1">
    <source>
        <dbReference type="ARBA" id="ARBA00004141"/>
    </source>
</evidence>